<evidence type="ECO:0000313" key="1">
    <source>
        <dbReference type="EMBL" id="AVQ10329.1"/>
    </source>
</evidence>
<accession>A0A2R3UB00</accession>
<organism evidence="1">
    <name type="scientific">Gokushovirinae environmental samples</name>
    <dbReference type="NCBI Taxonomy" id="1478972"/>
    <lineage>
        <taxon>Viruses</taxon>
        <taxon>Monodnaviria</taxon>
        <taxon>Sangervirae</taxon>
        <taxon>Phixviricota</taxon>
        <taxon>Malgrandaviricetes</taxon>
        <taxon>Petitvirales</taxon>
        <taxon>Microviridae</taxon>
        <taxon>environmental samples</taxon>
    </lineage>
</organism>
<dbReference type="EMBL" id="MH029535">
    <property type="protein sequence ID" value="AVQ10329.1"/>
    <property type="molecule type" value="Genomic_DNA"/>
</dbReference>
<reference evidence="1" key="1">
    <citation type="submission" date="2018-03" db="EMBL/GenBank/DDBJ databases">
        <title>Twenty-four Novel Viral Genomes identified from the Dushanzi Mud Volcanic Sediment in Xinjiang, China.</title>
        <authorList>
            <person name="Han L."/>
        </authorList>
    </citation>
    <scope>NUCLEOTIDE SEQUENCE</scope>
</reference>
<sequence length="96" mass="10795">MHFKVIVTRDIKANVYSTPMFVPHIGQAIRSFGDACQKKDNDPNNVLGNHPEDFELILLGEYDDETGIFLEHGSDVPDTTHAWKKHQLAVGSNYKA</sequence>
<proteinExistence type="predicted"/>
<name>A0A2R3UB00_9VIRU</name>
<protein>
    <submittedName>
        <fullName evidence="1">DNA binding protein VP4</fullName>
    </submittedName>
</protein>
<dbReference type="InterPro" id="IPR046781">
    <property type="entry name" value="Phage_ORF5"/>
</dbReference>
<dbReference type="Pfam" id="PF20577">
    <property type="entry name" value="Phage_ORF5"/>
    <property type="match status" value="1"/>
</dbReference>